<gene>
    <name evidence="3" type="ORF">ABXS05_16890</name>
</gene>
<proteinExistence type="predicted"/>
<dbReference type="SUPFAM" id="SSF55347">
    <property type="entry name" value="Glyceraldehyde-3-phosphate dehydrogenase-like, C-terminal domain"/>
    <property type="match status" value="1"/>
</dbReference>
<dbReference type="EMBL" id="JBFNQD010000005">
    <property type="protein sequence ID" value="MEW9307230.1"/>
    <property type="molecule type" value="Genomic_DNA"/>
</dbReference>
<evidence type="ECO:0000259" key="2">
    <source>
        <dbReference type="Pfam" id="PF22725"/>
    </source>
</evidence>
<dbReference type="PANTHER" id="PTHR43708">
    <property type="entry name" value="CONSERVED EXPRESSED OXIDOREDUCTASE (EUROFUNG)"/>
    <property type="match status" value="1"/>
</dbReference>
<protein>
    <submittedName>
        <fullName evidence="3">Gfo/Idh/MocA family oxidoreductase</fullName>
    </submittedName>
</protein>
<reference evidence="3 4" key="1">
    <citation type="submission" date="2024-07" db="EMBL/GenBank/DDBJ databases">
        <title>Description of Labrys sedimenti sp. nov., isolated from a diclofenac-degrading enrichment culture.</title>
        <authorList>
            <person name="Tancsics A."/>
            <person name="Csepanyi A."/>
        </authorList>
    </citation>
    <scope>NUCLEOTIDE SEQUENCE [LARGE SCALE GENOMIC DNA]</scope>
    <source>
        <strain evidence="3 4">LMG 23578</strain>
    </source>
</reference>
<dbReference type="InterPro" id="IPR055170">
    <property type="entry name" value="GFO_IDH_MocA-like_dom"/>
</dbReference>
<evidence type="ECO:0000313" key="4">
    <source>
        <dbReference type="Proteomes" id="UP001555786"/>
    </source>
</evidence>
<accession>A0ABV3PNK8</accession>
<dbReference type="PANTHER" id="PTHR43708:SF3">
    <property type="entry name" value="OXIDOREDUCTASE"/>
    <property type="match status" value="1"/>
</dbReference>
<dbReference type="Gene3D" id="3.40.50.720">
    <property type="entry name" value="NAD(P)-binding Rossmann-like Domain"/>
    <property type="match status" value="1"/>
</dbReference>
<organism evidence="3 4">
    <name type="scientific">Labrys neptuniae</name>
    <dbReference type="NCBI Taxonomy" id="376174"/>
    <lineage>
        <taxon>Bacteria</taxon>
        <taxon>Pseudomonadati</taxon>
        <taxon>Pseudomonadota</taxon>
        <taxon>Alphaproteobacteria</taxon>
        <taxon>Hyphomicrobiales</taxon>
        <taxon>Xanthobacteraceae</taxon>
        <taxon>Labrys</taxon>
    </lineage>
</organism>
<dbReference type="InterPro" id="IPR051317">
    <property type="entry name" value="Gfo/Idh/MocA_oxidoreduct"/>
</dbReference>
<dbReference type="RefSeq" id="WP_367624737.1">
    <property type="nucleotide sequence ID" value="NZ_JBFNQD010000005.1"/>
</dbReference>
<evidence type="ECO:0000313" key="3">
    <source>
        <dbReference type="EMBL" id="MEW9307230.1"/>
    </source>
</evidence>
<feature type="domain" description="Gfo/Idh/MocA-like oxidoreductase N-terminal" evidence="1">
    <location>
        <begin position="19"/>
        <end position="148"/>
    </location>
</feature>
<dbReference type="SUPFAM" id="SSF51735">
    <property type="entry name" value="NAD(P)-binding Rossmann-fold domains"/>
    <property type="match status" value="1"/>
</dbReference>
<dbReference type="InterPro" id="IPR000683">
    <property type="entry name" value="Gfo/Idh/MocA-like_OxRdtase_N"/>
</dbReference>
<sequence>MTARQSRMEAYPRADRRLRLGFVGGGRGGQVGAWHAAGARLSNRWDIVAGALSADPATARASGRDWFLADDRIYDDYRTMAQHEAARPDGIDAVSICTPNHTHYDIARAFLEAGVNVICDKPLTTSLDEAKALMTLERDTGLVFGVTYAFAFHAMVRQARHMILAGRIGRVRQVHVEYFQEWSCLEEKPAGGELPWRQDPARVGRASAISDIGTHAFHLASYVTAEPIVELRADLHVCGPARGLEDTAFINIRLAGGAPGTLLVTQVAPGNYCALRLRVYGERGGIEWDQEKPEYLRVSSLGQPDEVIVRGKEGAMLPGVGKMSTLPSGHGEALSNAWANLYTEFAVAIEARAAKRSLPAGMLEFPTVQDGARGVNFIQAAVESHEKGGVWTPCWLT</sequence>
<evidence type="ECO:0000259" key="1">
    <source>
        <dbReference type="Pfam" id="PF01408"/>
    </source>
</evidence>
<name>A0ABV3PNK8_9HYPH</name>
<dbReference type="Proteomes" id="UP001555786">
    <property type="component" value="Unassembled WGS sequence"/>
</dbReference>
<feature type="domain" description="GFO/IDH/MocA-like oxidoreductase" evidence="2">
    <location>
        <begin position="156"/>
        <end position="287"/>
    </location>
</feature>
<dbReference type="InterPro" id="IPR036291">
    <property type="entry name" value="NAD(P)-bd_dom_sf"/>
</dbReference>
<dbReference type="Pfam" id="PF22725">
    <property type="entry name" value="GFO_IDH_MocA_C3"/>
    <property type="match status" value="1"/>
</dbReference>
<dbReference type="Pfam" id="PF01408">
    <property type="entry name" value="GFO_IDH_MocA"/>
    <property type="match status" value="1"/>
</dbReference>
<keyword evidence="4" id="KW-1185">Reference proteome</keyword>
<dbReference type="Gene3D" id="3.30.360.10">
    <property type="entry name" value="Dihydrodipicolinate Reductase, domain 2"/>
    <property type="match status" value="1"/>
</dbReference>
<comment type="caution">
    <text evidence="3">The sequence shown here is derived from an EMBL/GenBank/DDBJ whole genome shotgun (WGS) entry which is preliminary data.</text>
</comment>